<proteinExistence type="inferred from homology"/>
<organism evidence="9 10">
    <name type="scientific">Aporhodopirellula aestuarii</name>
    <dbReference type="NCBI Taxonomy" id="2950107"/>
    <lineage>
        <taxon>Bacteria</taxon>
        <taxon>Pseudomonadati</taxon>
        <taxon>Planctomycetota</taxon>
        <taxon>Planctomycetia</taxon>
        <taxon>Pirellulales</taxon>
        <taxon>Pirellulaceae</taxon>
        <taxon>Aporhodopirellula</taxon>
    </lineage>
</organism>
<dbReference type="NCBIfam" id="NF008277">
    <property type="entry name" value="PRK11055.1"/>
    <property type="match status" value="1"/>
</dbReference>
<evidence type="ECO:0000256" key="6">
    <source>
        <dbReference type="ARBA" id="ARBA00023235"/>
    </source>
</evidence>
<keyword evidence="6 8" id="KW-0413">Isomerase</keyword>
<dbReference type="InterPro" id="IPR047215">
    <property type="entry name" value="Galactose_mutarotase-like"/>
</dbReference>
<accession>A0ABT0U9Y9</accession>
<comment type="similarity">
    <text evidence="3 8">Belongs to the aldose epimerase family.</text>
</comment>
<reference evidence="9 10" key="1">
    <citation type="journal article" date="2022" name="Syst. Appl. Microbiol.">
        <title>Rhodopirellula aestuarii sp. nov., a novel member of the genus Rhodopirellula isolated from brackish sediments collected in the Tagus River estuary, Portugal.</title>
        <authorList>
            <person name="Vitorino I.R."/>
            <person name="Klimek D."/>
            <person name="Calusinska M."/>
            <person name="Lobo-da-Cunha A."/>
            <person name="Vasconcelos V."/>
            <person name="Lage O.M."/>
        </authorList>
    </citation>
    <scope>NUCLEOTIDE SEQUENCE [LARGE SCALE GENOMIC DNA]</scope>
    <source>
        <strain evidence="9 10">ICT_H3.1</strain>
    </source>
</reference>
<evidence type="ECO:0000256" key="7">
    <source>
        <dbReference type="ARBA" id="ARBA00023277"/>
    </source>
</evidence>
<dbReference type="InterPro" id="IPR018052">
    <property type="entry name" value="Ald1_epimerase_CS"/>
</dbReference>
<dbReference type="InterPro" id="IPR011013">
    <property type="entry name" value="Gal_mutarotase_sf_dom"/>
</dbReference>
<dbReference type="Proteomes" id="UP001202961">
    <property type="component" value="Unassembled WGS sequence"/>
</dbReference>
<dbReference type="RefSeq" id="WP_250931632.1">
    <property type="nucleotide sequence ID" value="NZ_JAMQBK010000065.1"/>
</dbReference>
<evidence type="ECO:0000256" key="1">
    <source>
        <dbReference type="ARBA" id="ARBA00001614"/>
    </source>
</evidence>
<dbReference type="PANTHER" id="PTHR10091">
    <property type="entry name" value="ALDOSE-1-EPIMERASE"/>
    <property type="match status" value="1"/>
</dbReference>
<evidence type="ECO:0000313" key="10">
    <source>
        <dbReference type="Proteomes" id="UP001202961"/>
    </source>
</evidence>
<keyword evidence="7 8" id="KW-0119">Carbohydrate metabolism</keyword>
<dbReference type="InterPro" id="IPR015443">
    <property type="entry name" value="Aldose_1-epimerase"/>
</dbReference>
<dbReference type="Pfam" id="PF01263">
    <property type="entry name" value="Aldose_epim"/>
    <property type="match status" value="1"/>
</dbReference>
<evidence type="ECO:0000256" key="2">
    <source>
        <dbReference type="ARBA" id="ARBA00005028"/>
    </source>
</evidence>
<gene>
    <name evidence="9" type="ORF">NB063_24365</name>
</gene>
<dbReference type="PANTHER" id="PTHR10091:SF0">
    <property type="entry name" value="GALACTOSE MUTAROTASE"/>
    <property type="match status" value="1"/>
</dbReference>
<evidence type="ECO:0000256" key="8">
    <source>
        <dbReference type="PIRNR" id="PIRNR005096"/>
    </source>
</evidence>
<dbReference type="InterPro" id="IPR008183">
    <property type="entry name" value="Aldose_1/G6P_1-epimerase"/>
</dbReference>
<dbReference type="PROSITE" id="PS00545">
    <property type="entry name" value="ALDOSE_1_EPIMERASE"/>
    <property type="match status" value="1"/>
</dbReference>
<keyword evidence="10" id="KW-1185">Reference proteome</keyword>
<name>A0ABT0U9Y9_9BACT</name>
<evidence type="ECO:0000256" key="5">
    <source>
        <dbReference type="ARBA" id="ARBA00014165"/>
    </source>
</evidence>
<comment type="caution">
    <text evidence="9">The sequence shown here is derived from an EMBL/GenBank/DDBJ whole genome shotgun (WGS) entry which is preliminary data.</text>
</comment>
<dbReference type="EC" id="5.1.3.3" evidence="4 8"/>
<comment type="catalytic activity">
    <reaction evidence="1 8">
        <text>alpha-D-glucose = beta-D-glucose</text>
        <dbReference type="Rhea" id="RHEA:10264"/>
        <dbReference type="ChEBI" id="CHEBI:15903"/>
        <dbReference type="ChEBI" id="CHEBI:17925"/>
        <dbReference type="EC" id="5.1.3.3"/>
    </reaction>
</comment>
<evidence type="ECO:0000256" key="3">
    <source>
        <dbReference type="ARBA" id="ARBA00006206"/>
    </source>
</evidence>
<protein>
    <recommendedName>
        <fullName evidence="5 8">Aldose 1-epimerase</fullName>
        <ecNumber evidence="4 8">5.1.3.3</ecNumber>
    </recommendedName>
</protein>
<dbReference type="PIRSF" id="PIRSF005096">
    <property type="entry name" value="GALM"/>
    <property type="match status" value="1"/>
</dbReference>
<evidence type="ECO:0000313" key="9">
    <source>
        <dbReference type="EMBL" id="MCM2373762.1"/>
    </source>
</evidence>
<dbReference type="SUPFAM" id="SSF74650">
    <property type="entry name" value="Galactose mutarotase-like"/>
    <property type="match status" value="1"/>
</dbReference>
<sequence>MSITTKPFGQTEDGAPVTKITLTNRSGNHISVMNWGASLLEVVVPDRDGQLANVNLVFDSIERYLAPHPGFGSTIGRFCNRIGQAKFTIDGVEYPVTANHGKHCLHGGSVNFSHHNWTTEIIPDDATRGEDMVRYTLVSPDGEEGFPGELTATTLYRWNDANELTIEYTATTTKPTHVNLTNHSYWNLGGVDSGSAVNHEAIIHGEEVLAIDDDLIPTGELVHVENTPFDFRRQTSFAARIQSLQATKGYDHCYVVDGPAGTLRPAAHVVDPVSGRGLAIETTLPAMQLYTANHLKKDERSGGYGPQDAFCLETQYYPDAPNHPNFPTTLLRPGAHFHEKTVHRFTA</sequence>
<dbReference type="EMBL" id="JAMQBK010000065">
    <property type="protein sequence ID" value="MCM2373762.1"/>
    <property type="molecule type" value="Genomic_DNA"/>
</dbReference>
<evidence type="ECO:0000256" key="4">
    <source>
        <dbReference type="ARBA" id="ARBA00013185"/>
    </source>
</evidence>
<dbReference type="InterPro" id="IPR014718">
    <property type="entry name" value="GH-type_carb-bd"/>
</dbReference>
<dbReference type="CDD" id="cd09019">
    <property type="entry name" value="galactose_mutarotase_like"/>
    <property type="match status" value="1"/>
</dbReference>
<comment type="pathway">
    <text evidence="2 8">Carbohydrate metabolism; hexose metabolism.</text>
</comment>
<dbReference type="Gene3D" id="2.70.98.10">
    <property type="match status" value="1"/>
</dbReference>